<name>A0A8J6F5X6_ELECQ</name>
<gene>
    <name evidence="2" type="ORF">GDO78_011318</name>
</gene>
<feature type="domain" description="NXPE C-terminal" evidence="1">
    <location>
        <begin position="49"/>
        <end position="273"/>
    </location>
</feature>
<dbReference type="AlphaFoldDB" id="A0A8J6F5X6"/>
<organism evidence="2 3">
    <name type="scientific">Eleutherodactylus coqui</name>
    <name type="common">Puerto Rican coqui</name>
    <dbReference type="NCBI Taxonomy" id="57060"/>
    <lineage>
        <taxon>Eukaryota</taxon>
        <taxon>Metazoa</taxon>
        <taxon>Chordata</taxon>
        <taxon>Craniata</taxon>
        <taxon>Vertebrata</taxon>
        <taxon>Euteleostomi</taxon>
        <taxon>Amphibia</taxon>
        <taxon>Batrachia</taxon>
        <taxon>Anura</taxon>
        <taxon>Neobatrachia</taxon>
        <taxon>Hyloidea</taxon>
        <taxon>Eleutherodactylidae</taxon>
        <taxon>Eleutherodactylinae</taxon>
        <taxon>Eleutherodactylus</taxon>
        <taxon>Eleutherodactylus</taxon>
    </lineage>
</organism>
<protein>
    <recommendedName>
        <fullName evidence="1">NXPE C-terminal domain-containing protein</fullName>
    </recommendedName>
</protein>
<dbReference type="PANTHER" id="PTHR16165">
    <property type="entry name" value="NXPE FAMILY MEMBER"/>
    <property type="match status" value="1"/>
</dbReference>
<evidence type="ECO:0000313" key="3">
    <source>
        <dbReference type="Proteomes" id="UP000770717"/>
    </source>
</evidence>
<comment type="caution">
    <text evidence="2">The sequence shown here is derived from an EMBL/GenBank/DDBJ whole genome shotgun (WGS) entry which is preliminary data.</text>
</comment>
<dbReference type="EMBL" id="WNTK01000006">
    <property type="protein sequence ID" value="KAG9482573.1"/>
    <property type="molecule type" value="Genomic_DNA"/>
</dbReference>
<proteinExistence type="predicted"/>
<dbReference type="InterPro" id="IPR057106">
    <property type="entry name" value="NXPE4_C"/>
</dbReference>
<accession>A0A8J6F5X6</accession>
<reference evidence="2" key="1">
    <citation type="thesis" date="2020" institute="ProQuest LLC" country="789 East Eisenhower Parkway, Ann Arbor, MI, USA">
        <title>Comparative Genomics and Chromosome Evolution.</title>
        <authorList>
            <person name="Mudd A.B."/>
        </authorList>
    </citation>
    <scope>NUCLEOTIDE SEQUENCE</scope>
    <source>
        <strain evidence="2">HN-11 Male</strain>
        <tissue evidence="2">Kidney and liver</tissue>
    </source>
</reference>
<evidence type="ECO:0000259" key="1">
    <source>
        <dbReference type="Pfam" id="PF24536"/>
    </source>
</evidence>
<dbReference type="PANTHER" id="PTHR16165:SF32">
    <property type="entry name" value="NEUREXOPHILIN AND PC-ESTERASE DOMAIN FAMILY MEMBER 2"/>
    <property type="match status" value="1"/>
</dbReference>
<evidence type="ECO:0000313" key="2">
    <source>
        <dbReference type="EMBL" id="KAG9482573.1"/>
    </source>
</evidence>
<dbReference type="OrthoDB" id="2112051at2759"/>
<dbReference type="Proteomes" id="UP000770717">
    <property type="component" value="Unassembled WGS sequence"/>
</dbReference>
<keyword evidence="3" id="KW-1185">Reference proteome</keyword>
<dbReference type="Pfam" id="PF24536">
    <property type="entry name" value="NXPE4_C"/>
    <property type="match status" value="1"/>
</dbReference>
<sequence>MYPFVSELHICNIYTVSSIYKDSHLEKKKNCTIGNDLEYPSGHVKEEIWYPKACTMKTYHSPEELNECLQGKFLYMYGDSTVHQWMAYFEGKLQKTLKPLNLYVNAWAHTHINVDIERNIQVVWKRHGRPFAYSDFLTVREEHSIPREIDFIGGNGHTVIALYIGVHFRFFPIHHFIRRLLNIRRAIERLHLRSPQTKVIIKTENTGEMINEFEMLTDFHGYVHYSIMEIVLKGLNVGFVNGWDMTTAFNTNQIHPPESFIRNEVNMLMTYICT</sequence>